<dbReference type="InterPro" id="IPR008250">
    <property type="entry name" value="ATPase_P-typ_transduc_dom_A_sf"/>
</dbReference>
<dbReference type="InterPro" id="IPR059000">
    <property type="entry name" value="ATPase_P-type_domA"/>
</dbReference>
<dbReference type="GO" id="GO:0005524">
    <property type="term" value="F:ATP binding"/>
    <property type="evidence" value="ECO:0007669"/>
    <property type="project" value="InterPro"/>
</dbReference>
<evidence type="ECO:0000256" key="3">
    <source>
        <dbReference type="ARBA" id="ARBA00022967"/>
    </source>
</evidence>
<dbReference type="Gene3D" id="1.20.1110.10">
    <property type="entry name" value="Calcium-transporting ATPase, transmembrane domain"/>
    <property type="match status" value="1"/>
</dbReference>
<dbReference type="AlphaFoldDB" id="A0A1G8AMR9"/>
<dbReference type="RefSeq" id="WP_072736031.1">
    <property type="nucleotide sequence ID" value="NZ_CP048813.1"/>
</dbReference>
<comment type="subcellular location">
    <subcellularLocation>
        <location evidence="1">Cell membrane</location>
        <topology evidence="1">Multi-pass membrane protein</topology>
    </subcellularLocation>
</comment>
<evidence type="ECO:0000256" key="1">
    <source>
        <dbReference type="ARBA" id="ARBA00004651"/>
    </source>
</evidence>
<dbReference type="GO" id="GO:0016887">
    <property type="term" value="F:ATP hydrolysis activity"/>
    <property type="evidence" value="ECO:0007669"/>
    <property type="project" value="InterPro"/>
</dbReference>
<dbReference type="SUPFAM" id="SSF81653">
    <property type="entry name" value="Calcium ATPase, transduction domain A"/>
    <property type="match status" value="1"/>
</dbReference>
<proteinExistence type="predicted"/>
<dbReference type="SFLD" id="SFLDG00002">
    <property type="entry name" value="C1.7:_P-type_atpase_like"/>
    <property type="match status" value="1"/>
</dbReference>
<evidence type="ECO:0000313" key="7">
    <source>
        <dbReference type="EMBL" id="SDH22143.1"/>
    </source>
</evidence>
<dbReference type="NCBIfam" id="TIGR01494">
    <property type="entry name" value="ATPase_P-type"/>
    <property type="match status" value="2"/>
</dbReference>
<dbReference type="EMBL" id="FNDN01000001">
    <property type="protein sequence ID" value="SDH22143.1"/>
    <property type="molecule type" value="Genomic_DNA"/>
</dbReference>
<dbReference type="SFLD" id="SFLDS00003">
    <property type="entry name" value="Haloacid_Dehalogenase"/>
    <property type="match status" value="1"/>
</dbReference>
<dbReference type="Gene3D" id="2.70.150.10">
    <property type="entry name" value="Calcium-transporting ATPase, cytoplasmic transduction domain A"/>
    <property type="match status" value="1"/>
</dbReference>
<gene>
    <name evidence="7" type="ORF">SAMN05444695_101478</name>
</gene>
<evidence type="ECO:0000256" key="2">
    <source>
        <dbReference type="ARBA" id="ARBA00022692"/>
    </source>
</evidence>
<dbReference type="InterPro" id="IPR036412">
    <property type="entry name" value="HAD-like_sf"/>
</dbReference>
<evidence type="ECO:0000256" key="5">
    <source>
        <dbReference type="ARBA" id="ARBA00023136"/>
    </source>
</evidence>
<dbReference type="PRINTS" id="PR00119">
    <property type="entry name" value="CATATPASE"/>
</dbReference>
<keyword evidence="8" id="KW-1185">Reference proteome</keyword>
<keyword evidence="3" id="KW-1278">Translocase</keyword>
<evidence type="ECO:0000313" key="8">
    <source>
        <dbReference type="Proteomes" id="UP000183263"/>
    </source>
</evidence>
<dbReference type="Gene3D" id="3.40.1110.10">
    <property type="entry name" value="Calcium-transporting ATPase, cytoplasmic domain N"/>
    <property type="match status" value="1"/>
</dbReference>
<dbReference type="Pfam" id="PF00122">
    <property type="entry name" value="E1-E2_ATPase"/>
    <property type="match status" value="1"/>
</dbReference>
<dbReference type="Gene3D" id="3.40.50.1000">
    <property type="entry name" value="HAD superfamily/HAD-like"/>
    <property type="match status" value="1"/>
</dbReference>
<keyword evidence="4" id="KW-1133">Transmembrane helix</keyword>
<dbReference type="InterPro" id="IPR044492">
    <property type="entry name" value="P_typ_ATPase_HD_dom"/>
</dbReference>
<dbReference type="InterPro" id="IPR001757">
    <property type="entry name" value="P_typ_ATPase"/>
</dbReference>
<dbReference type="InterPro" id="IPR018303">
    <property type="entry name" value="ATPase_P-typ_P_site"/>
</dbReference>
<dbReference type="PROSITE" id="PS00154">
    <property type="entry name" value="ATPASE_E1_E2"/>
    <property type="match status" value="1"/>
</dbReference>
<dbReference type="PANTHER" id="PTHR42861">
    <property type="entry name" value="CALCIUM-TRANSPORTING ATPASE"/>
    <property type="match status" value="1"/>
</dbReference>
<dbReference type="PRINTS" id="PR00120">
    <property type="entry name" value="HATPASE"/>
</dbReference>
<keyword evidence="2" id="KW-0812">Transmembrane</keyword>
<dbReference type="SUPFAM" id="SSF56784">
    <property type="entry name" value="HAD-like"/>
    <property type="match status" value="1"/>
</dbReference>
<dbReference type="SUPFAM" id="SSF81665">
    <property type="entry name" value="Calcium ATPase, transmembrane domain M"/>
    <property type="match status" value="1"/>
</dbReference>
<dbReference type="InterPro" id="IPR023214">
    <property type="entry name" value="HAD_sf"/>
</dbReference>
<dbReference type="GO" id="GO:0005886">
    <property type="term" value="C:plasma membrane"/>
    <property type="evidence" value="ECO:0007669"/>
    <property type="project" value="UniProtKB-SubCell"/>
</dbReference>
<reference evidence="7 8" key="1">
    <citation type="submission" date="2016-10" db="EMBL/GenBank/DDBJ databases">
        <authorList>
            <person name="de Groot N.N."/>
        </authorList>
    </citation>
    <scope>NUCLEOTIDE SEQUENCE [LARGE SCALE GENOMIC DNA]</scope>
    <source>
        <strain evidence="7 8">DSM 44892</strain>
    </source>
</reference>
<dbReference type="Proteomes" id="UP000183263">
    <property type="component" value="Unassembled WGS sequence"/>
</dbReference>
<evidence type="ECO:0000259" key="6">
    <source>
        <dbReference type="Pfam" id="PF00122"/>
    </source>
</evidence>
<keyword evidence="5" id="KW-0472">Membrane</keyword>
<dbReference type="SFLD" id="SFLDF00027">
    <property type="entry name" value="p-type_atpase"/>
    <property type="match status" value="1"/>
</dbReference>
<protein>
    <submittedName>
        <fullName evidence="7">Cation-transporting ATPase E</fullName>
    </submittedName>
</protein>
<sequence length="829" mass="87409">MTNDQVGAETGVVTGVDTDAAHLARGLTADQVAERVAQGKTNDVPDRASRSVRDIVRGNVFTRINAILGVLLLIVLATGSIIDGMFGLLIVANSGIGIIQEVRAKRTLDKLAIVSQSKPLVRRDGSAVEMAPREVVLDDIIELGAGDQIVVDGIVTSASNLDVDESLLTGEADPVHKAVGAQVLSGSFVSSGSGTYRATKVGRDAYAAKLAAEASKFTLVHSELRSGIDKILKFITYLMIPAGLLIIYNQLFSSGQALGPALNGMVAALVPMVPEGLVLMTSIAFAVGVVRLGRRQCLVQELPAIEGLARVDVVCADKTGTLTENGMRLSELQLAADVDGQADAVRAALAALAADDPRPNASVLAIKEAFPDDPGWGEPTAVAPFSSAKKWSGQSYGSRGNWVLGAPDVLLAPGSTMADRAEELGAQGLRVLLLGSAERPVDSPEGPGDITPRALVVLEQRVRTDAKDTLEYFASQHVVVKVISGDNAVSVGAVASSLGLPGADHPVDARELPSEPEKLADAVESGSTFGRVRPDQKRAMVGALQSRGHTVAMTGDGVNDVLALKDADIGVSMGSGSPATRAVAQIVLLDNKFATLPYVVGEGRRVIGNIERVSNLFLTKTVYSVLLAFLVGFSGVLSTMFDFEPLPYPFLPRHVTIAAWFTIGIPAFLLSLAPNNERARSGFVPRVMRLAIPSGVIIGVATFVSYVLVYAGPDQTETQKVQAGTTALITLIMIAVWVLAVVARPYQWWKVVLIAGSIAGYLVLFSVPFTREFFKLDPSNVAATTTAVVCGLVGVVLVEVGWWVTGRIHGEHRRLFATPDDLPGEHPGR</sequence>
<name>A0A1G8AMR9_9NOCA</name>
<feature type="domain" description="P-type ATPase A" evidence="6">
    <location>
        <begin position="117"/>
        <end position="212"/>
    </location>
</feature>
<dbReference type="Pfam" id="PF00702">
    <property type="entry name" value="Hydrolase"/>
    <property type="match status" value="1"/>
</dbReference>
<dbReference type="InterPro" id="IPR023298">
    <property type="entry name" value="ATPase_P-typ_TM_dom_sf"/>
</dbReference>
<accession>A0A1G8AMR9</accession>
<dbReference type="OrthoDB" id="9814270at2"/>
<evidence type="ECO:0000256" key="4">
    <source>
        <dbReference type="ARBA" id="ARBA00022989"/>
    </source>
</evidence>
<dbReference type="InterPro" id="IPR023299">
    <property type="entry name" value="ATPase_P-typ_cyto_dom_N"/>
</dbReference>
<organism evidence="7 8">
    <name type="scientific">Rhodococcus triatomae</name>
    <dbReference type="NCBI Taxonomy" id="300028"/>
    <lineage>
        <taxon>Bacteria</taxon>
        <taxon>Bacillati</taxon>
        <taxon>Actinomycetota</taxon>
        <taxon>Actinomycetes</taxon>
        <taxon>Mycobacteriales</taxon>
        <taxon>Nocardiaceae</taxon>
        <taxon>Rhodococcus</taxon>
    </lineage>
</organism>